<dbReference type="Proteomes" id="UP000218334">
    <property type="component" value="Unassembled WGS sequence"/>
</dbReference>
<name>A0A2H3BDQ6_9AGAR</name>
<evidence type="ECO:0000313" key="2">
    <source>
        <dbReference type="Proteomes" id="UP000218334"/>
    </source>
</evidence>
<organism evidence="1 2">
    <name type="scientific">Armillaria solidipes</name>
    <dbReference type="NCBI Taxonomy" id="1076256"/>
    <lineage>
        <taxon>Eukaryota</taxon>
        <taxon>Fungi</taxon>
        <taxon>Dikarya</taxon>
        <taxon>Basidiomycota</taxon>
        <taxon>Agaricomycotina</taxon>
        <taxon>Agaricomycetes</taxon>
        <taxon>Agaricomycetidae</taxon>
        <taxon>Agaricales</taxon>
        <taxon>Marasmiineae</taxon>
        <taxon>Physalacriaceae</taxon>
        <taxon>Armillaria</taxon>
    </lineage>
</organism>
<sequence>MQLADGCAGSSRRRAARYIHIGLLREFCQGSSRCTRHSGCTHTLLVSPSMTISSTRPAGISTPNTSLYYQWMDVPPPRANAGKDCPRAWPYDGTLAAHRNGLGRRMASLCYTQAHPRINGTTLPNNRLTLRHSARTRTRLCLVVVLRWAPRPS</sequence>
<protein>
    <submittedName>
        <fullName evidence="1">Uncharacterized protein</fullName>
    </submittedName>
</protein>
<evidence type="ECO:0000313" key="1">
    <source>
        <dbReference type="EMBL" id="PBK61963.1"/>
    </source>
</evidence>
<accession>A0A2H3BDQ6</accession>
<gene>
    <name evidence="1" type="ORF">ARMSODRAFT_619524</name>
</gene>
<reference evidence="2" key="1">
    <citation type="journal article" date="2017" name="Nat. Ecol. Evol.">
        <title>Genome expansion and lineage-specific genetic innovations in the forest pathogenic fungi Armillaria.</title>
        <authorList>
            <person name="Sipos G."/>
            <person name="Prasanna A.N."/>
            <person name="Walter M.C."/>
            <person name="O'Connor E."/>
            <person name="Balint B."/>
            <person name="Krizsan K."/>
            <person name="Kiss B."/>
            <person name="Hess J."/>
            <person name="Varga T."/>
            <person name="Slot J."/>
            <person name="Riley R."/>
            <person name="Boka B."/>
            <person name="Rigling D."/>
            <person name="Barry K."/>
            <person name="Lee J."/>
            <person name="Mihaltcheva S."/>
            <person name="LaButti K."/>
            <person name="Lipzen A."/>
            <person name="Waldron R."/>
            <person name="Moloney N.M."/>
            <person name="Sperisen C."/>
            <person name="Kredics L."/>
            <person name="Vagvoelgyi C."/>
            <person name="Patrignani A."/>
            <person name="Fitzpatrick D."/>
            <person name="Nagy I."/>
            <person name="Doyle S."/>
            <person name="Anderson J.B."/>
            <person name="Grigoriev I.V."/>
            <person name="Gueldener U."/>
            <person name="Muensterkoetter M."/>
            <person name="Nagy L.G."/>
        </authorList>
    </citation>
    <scope>NUCLEOTIDE SEQUENCE [LARGE SCALE GENOMIC DNA]</scope>
    <source>
        <strain evidence="2">28-4</strain>
    </source>
</reference>
<keyword evidence="2" id="KW-1185">Reference proteome</keyword>
<proteinExistence type="predicted"/>
<dbReference type="EMBL" id="KZ293471">
    <property type="protein sequence ID" value="PBK61963.1"/>
    <property type="molecule type" value="Genomic_DNA"/>
</dbReference>
<dbReference type="AlphaFoldDB" id="A0A2H3BDQ6"/>